<dbReference type="InterPro" id="IPR018211">
    <property type="entry name" value="ADH_Fe_CS"/>
</dbReference>
<evidence type="ECO:0000256" key="5">
    <source>
        <dbReference type="ARBA" id="ARBA00023268"/>
    </source>
</evidence>
<evidence type="ECO:0000259" key="10">
    <source>
        <dbReference type="Pfam" id="PF00465"/>
    </source>
</evidence>
<dbReference type="EMBL" id="BAAACW010000167">
    <property type="protein sequence ID" value="GAA0372403.1"/>
    <property type="molecule type" value="Genomic_DNA"/>
</dbReference>
<dbReference type="PROSITE" id="PS00913">
    <property type="entry name" value="ADH_IRON_1"/>
    <property type="match status" value="1"/>
</dbReference>
<accession>A0ABN0XTD5</accession>
<dbReference type="PIRSF" id="PIRSF000111">
    <property type="entry name" value="ALDH_ADH"/>
    <property type="match status" value="1"/>
</dbReference>
<evidence type="ECO:0000256" key="7">
    <source>
        <dbReference type="ARBA" id="ARBA00035645"/>
    </source>
</evidence>
<comment type="similarity">
    <text evidence="6 8">In the N-terminal section; belongs to the aldehyde dehydrogenase family.</text>
</comment>
<feature type="domain" description="Alcohol dehydrogenase iron-type/glycerol dehydrogenase GldA" evidence="10">
    <location>
        <begin position="463"/>
        <end position="641"/>
    </location>
</feature>
<dbReference type="CDD" id="cd07122">
    <property type="entry name" value="ALDH_F20_ACDH"/>
    <property type="match status" value="1"/>
</dbReference>
<dbReference type="Gene3D" id="3.40.50.1970">
    <property type="match status" value="1"/>
</dbReference>
<dbReference type="Pfam" id="PF00465">
    <property type="entry name" value="Fe-ADH"/>
    <property type="match status" value="1"/>
</dbReference>
<proteinExistence type="inferred from homology"/>
<dbReference type="NCBIfam" id="NF010378">
    <property type="entry name" value="PRK13805.1"/>
    <property type="match status" value="1"/>
</dbReference>
<sequence>MVKELVREEKKITIGETIDRLVQNATEALNEMYSLDQKQIDVIVKEMALAALDKHMVLAKMAVDETGRGIYEDKIIKNLFASEYVYHSIKHDRTIGVINENEHEGTVEIAEPVGVIAGVTPVTNPTSTTIFKSIIAIKTGNPIVFAFHPSAQKSSAESARVLYEAAIKAGAPKHCIQWIESPSVEATQTLMTHPGVATILATGGPGMVKAAYSSGKPALGVGAGNVPCYIEKSANIKRAVNDLILSKTFDNGMICASEQAVIIDKEIYEKVKSEMQNLDCHFLTKAERLKVEQLMVSENNELNSDIVGRSAYAIAQMAGVTVSEKTKILLAEYDGVGPEYPLSREKLSPVLAAYKVNTSEDGIKRAEEMLAYGGLGHSAVIHSHDESVIGAFDRRMKAGRLIVNAPSSQGAIGDIYNAYLPSLTLGCGSFGGNSVSSNVSTMHLINVKKRAARSNNMQWFKVPPKVYFERNSVQYLSKMPDIKKAFIVTDPMMIELGYVNKVLYHLRNRQEYVHCEIFSDVEPDPSKETVLKGARAMEAFQPDVIIALGGGSPMDAAKGMWLFYEHPDTDFNGLKQKFMDIRKRVYKYPTLGGKAQFVAIPTTSGTGSEVTSFSVITDTEKQSKYPLADYELTPNVAIIDPQFVMSVPKVVTADTGMDVLTHAIEAYVSNMANDYTDGLAIKAIQLVFEYLPLAYRNGNDELAREKMHNASTIAGMAFANAFLGINHSLAHKLGAQFHIAHGRANAILMPHVIRYNAKQPSKFVAFPKYEYFIADKRYAEIAKALGLPCRTTEEGVDSLIKAIQELAKELDIPMSIKENGVSKKEFEAVVDDMAVRAFEDQCTTANPKLPLIKELAEVYRQAFNG</sequence>
<dbReference type="SUPFAM" id="SSF56796">
    <property type="entry name" value="Dehydroquinate synthase-like"/>
    <property type="match status" value="1"/>
</dbReference>
<dbReference type="InterPro" id="IPR001670">
    <property type="entry name" value="ADH_Fe/GldA"/>
</dbReference>
<evidence type="ECO:0000313" key="12">
    <source>
        <dbReference type="EMBL" id="GAA0372403.1"/>
    </source>
</evidence>
<evidence type="ECO:0000259" key="11">
    <source>
        <dbReference type="Pfam" id="PF25137"/>
    </source>
</evidence>
<keyword evidence="4" id="KW-0520">NAD</keyword>
<keyword evidence="3" id="KW-0408">Iron</keyword>
<dbReference type="RefSeq" id="WP_343757073.1">
    <property type="nucleotide sequence ID" value="NZ_BAAACW010000167.1"/>
</dbReference>
<dbReference type="InterPro" id="IPR034789">
    <property type="entry name" value="AAD_C"/>
</dbReference>
<dbReference type="InterPro" id="IPR056798">
    <property type="entry name" value="ADH_Fe_C"/>
</dbReference>
<dbReference type="Gene3D" id="1.20.1090.10">
    <property type="entry name" value="Dehydroquinate synthase-like - alpha domain"/>
    <property type="match status" value="1"/>
</dbReference>
<dbReference type="Pfam" id="PF00171">
    <property type="entry name" value="Aldedh"/>
    <property type="match status" value="1"/>
</dbReference>
<evidence type="ECO:0000256" key="2">
    <source>
        <dbReference type="ARBA" id="ARBA00023002"/>
    </source>
</evidence>
<keyword evidence="2 8" id="KW-0560">Oxidoreductase</keyword>
<organism evidence="12 13">
    <name type="scientific">Alkalibacterium iburiense</name>
    <dbReference type="NCBI Taxonomy" id="290589"/>
    <lineage>
        <taxon>Bacteria</taxon>
        <taxon>Bacillati</taxon>
        <taxon>Bacillota</taxon>
        <taxon>Bacilli</taxon>
        <taxon>Lactobacillales</taxon>
        <taxon>Carnobacteriaceae</taxon>
        <taxon>Alkalibacterium</taxon>
    </lineage>
</organism>
<keyword evidence="5" id="KW-0511">Multifunctional enzyme</keyword>
<comment type="cofactor">
    <cofactor evidence="1">
        <name>Fe(2+)</name>
        <dbReference type="ChEBI" id="CHEBI:29033"/>
    </cofactor>
</comment>
<dbReference type="Gene3D" id="3.40.309.10">
    <property type="entry name" value="Aldehyde Dehydrogenase, Chain A, domain 2"/>
    <property type="match status" value="1"/>
</dbReference>
<evidence type="ECO:0000313" key="13">
    <source>
        <dbReference type="Proteomes" id="UP001501166"/>
    </source>
</evidence>
<evidence type="ECO:0000256" key="4">
    <source>
        <dbReference type="ARBA" id="ARBA00023027"/>
    </source>
</evidence>
<dbReference type="CDD" id="cd08178">
    <property type="entry name" value="AAD_C"/>
    <property type="match status" value="1"/>
</dbReference>
<dbReference type="PANTHER" id="PTHR11496">
    <property type="entry name" value="ALCOHOL DEHYDROGENASE"/>
    <property type="match status" value="1"/>
</dbReference>
<dbReference type="InterPro" id="IPR012079">
    <property type="entry name" value="Bifunc_Ald-ADH"/>
</dbReference>
<gene>
    <name evidence="12" type="primary">adhE</name>
    <name evidence="12" type="ORF">GCM10008932_24610</name>
</gene>
<dbReference type="SUPFAM" id="SSF53720">
    <property type="entry name" value="ALDH-like"/>
    <property type="match status" value="1"/>
</dbReference>
<dbReference type="Proteomes" id="UP001501166">
    <property type="component" value="Unassembled WGS sequence"/>
</dbReference>
<evidence type="ECO:0000256" key="6">
    <source>
        <dbReference type="ARBA" id="ARBA00035641"/>
    </source>
</evidence>
<name>A0ABN0XTD5_9LACT</name>
<dbReference type="InterPro" id="IPR015590">
    <property type="entry name" value="Aldehyde_DH_dom"/>
</dbReference>
<evidence type="ECO:0000259" key="9">
    <source>
        <dbReference type="Pfam" id="PF00171"/>
    </source>
</evidence>
<dbReference type="InterPro" id="IPR016163">
    <property type="entry name" value="Ald_DH_C"/>
</dbReference>
<dbReference type="PANTHER" id="PTHR11496:SF83">
    <property type="entry name" value="HYDROXYACID-OXOACID TRANSHYDROGENASE, MITOCHONDRIAL"/>
    <property type="match status" value="1"/>
</dbReference>
<keyword evidence="13" id="KW-1185">Reference proteome</keyword>
<evidence type="ECO:0000256" key="8">
    <source>
        <dbReference type="PIRNR" id="PIRNR000111"/>
    </source>
</evidence>
<feature type="domain" description="Fe-containing alcohol dehydrogenase-like C-terminal" evidence="11">
    <location>
        <begin position="652"/>
        <end position="863"/>
    </location>
</feature>
<dbReference type="Pfam" id="PF25137">
    <property type="entry name" value="ADH_Fe_C"/>
    <property type="match status" value="1"/>
</dbReference>
<evidence type="ECO:0000256" key="1">
    <source>
        <dbReference type="ARBA" id="ARBA00001954"/>
    </source>
</evidence>
<evidence type="ECO:0000256" key="3">
    <source>
        <dbReference type="ARBA" id="ARBA00023004"/>
    </source>
</evidence>
<dbReference type="InterPro" id="IPR016161">
    <property type="entry name" value="Ald_DH/histidinol_DH"/>
</dbReference>
<comment type="caution">
    <text evidence="12">The sequence shown here is derived from an EMBL/GenBank/DDBJ whole genome shotgun (WGS) entry which is preliminary data.</text>
</comment>
<dbReference type="InterPro" id="IPR016162">
    <property type="entry name" value="Ald_DH_N"/>
</dbReference>
<feature type="domain" description="Aldehyde dehydrogenase" evidence="9">
    <location>
        <begin position="16"/>
        <end position="276"/>
    </location>
</feature>
<dbReference type="Gene3D" id="3.40.605.10">
    <property type="entry name" value="Aldehyde Dehydrogenase, Chain A, domain 1"/>
    <property type="match status" value="1"/>
</dbReference>
<comment type="similarity">
    <text evidence="7 8">In the C-terminal section; belongs to the iron-containing alcohol dehydrogenase family.</text>
</comment>
<reference evidence="12 13" key="1">
    <citation type="journal article" date="2019" name="Int. J. Syst. Evol. Microbiol.">
        <title>The Global Catalogue of Microorganisms (GCM) 10K type strain sequencing project: providing services to taxonomists for standard genome sequencing and annotation.</title>
        <authorList>
            <consortium name="The Broad Institute Genomics Platform"/>
            <consortium name="The Broad Institute Genome Sequencing Center for Infectious Disease"/>
            <person name="Wu L."/>
            <person name="Ma J."/>
        </authorList>
    </citation>
    <scope>NUCLEOTIDE SEQUENCE [LARGE SCALE GENOMIC DNA]</scope>
    <source>
        <strain evidence="12 13">JCM 12662</strain>
    </source>
</reference>
<dbReference type="InterPro" id="IPR039697">
    <property type="entry name" value="Alcohol_dehydrogenase_Fe"/>
</dbReference>
<protein>
    <recommendedName>
        <fullName evidence="8">Aldehyde-alcohol dehydrogenase</fullName>
    </recommendedName>
</protein>